<dbReference type="GO" id="GO:0005886">
    <property type="term" value="C:plasma membrane"/>
    <property type="evidence" value="ECO:0007669"/>
    <property type="project" value="UniProtKB-SubCell"/>
</dbReference>
<feature type="transmembrane region" description="Helical" evidence="6">
    <location>
        <begin position="113"/>
        <end position="137"/>
    </location>
</feature>
<evidence type="ECO:0000313" key="8">
    <source>
        <dbReference type="EMBL" id="KPL88735.1"/>
    </source>
</evidence>
<dbReference type="InterPro" id="IPR001123">
    <property type="entry name" value="LeuE-type"/>
</dbReference>
<dbReference type="RefSeq" id="WP_062419513.1">
    <property type="nucleotide sequence ID" value="NZ_BBXZ01000167.1"/>
</dbReference>
<evidence type="ECO:0000256" key="5">
    <source>
        <dbReference type="ARBA" id="ARBA00023136"/>
    </source>
</evidence>
<evidence type="ECO:0000256" key="1">
    <source>
        <dbReference type="ARBA" id="ARBA00004651"/>
    </source>
</evidence>
<feature type="transmembrane region" description="Helical" evidence="6">
    <location>
        <begin position="73"/>
        <end position="92"/>
    </location>
</feature>
<evidence type="ECO:0000313" key="7">
    <source>
        <dbReference type="EMBL" id="GAP19219.1"/>
    </source>
</evidence>
<evidence type="ECO:0000256" key="6">
    <source>
        <dbReference type="SAM" id="Phobius"/>
    </source>
</evidence>
<dbReference type="EMBL" id="LGCM01000016">
    <property type="protein sequence ID" value="KPL88735.1"/>
    <property type="molecule type" value="Genomic_DNA"/>
</dbReference>
<dbReference type="PATRIC" id="fig|229921.5.peg.2402"/>
<proteinExistence type="predicted"/>
<dbReference type="Proteomes" id="UP000050501">
    <property type="component" value="Unassembled WGS sequence"/>
</dbReference>
<evidence type="ECO:0000256" key="2">
    <source>
        <dbReference type="ARBA" id="ARBA00022475"/>
    </source>
</evidence>
<organism evidence="7">
    <name type="scientific">Levilinea saccharolytica</name>
    <dbReference type="NCBI Taxonomy" id="229921"/>
    <lineage>
        <taxon>Bacteria</taxon>
        <taxon>Bacillati</taxon>
        <taxon>Chloroflexota</taxon>
        <taxon>Anaerolineae</taxon>
        <taxon>Anaerolineales</taxon>
        <taxon>Anaerolineaceae</taxon>
        <taxon>Levilinea</taxon>
    </lineage>
</organism>
<reference evidence="7" key="1">
    <citation type="journal article" date="2015" name="Genome Announc.">
        <title>Draft Genome Sequences of Anaerolinea thermolimosa IMO-1, Bellilinea caldifistulae GOMI-1, Leptolinea tardivitalis YMTK-2, Levilinea saccharolytica KIBI-1, Longilinea arvoryzae KOME-1, Previously Described as Members of the Class Anaerolineae (Chloroflexi).</title>
        <authorList>
            <person name="Matsuura N."/>
            <person name="Tourlousse M.D."/>
            <person name="Ohashi A."/>
            <person name="Hugenholtz P."/>
            <person name="Sekiguchi Y."/>
        </authorList>
    </citation>
    <scope>NUCLEOTIDE SEQUENCE</scope>
    <source>
        <strain evidence="7">KIBI-1</strain>
    </source>
</reference>
<dbReference type="GO" id="GO:0015171">
    <property type="term" value="F:amino acid transmembrane transporter activity"/>
    <property type="evidence" value="ECO:0007669"/>
    <property type="project" value="TreeGrafter"/>
</dbReference>
<evidence type="ECO:0000256" key="4">
    <source>
        <dbReference type="ARBA" id="ARBA00022989"/>
    </source>
</evidence>
<keyword evidence="5 6" id="KW-0472">Membrane</keyword>
<keyword evidence="4 6" id="KW-1133">Transmembrane helix</keyword>
<dbReference type="EMBL" id="DF967975">
    <property type="protein sequence ID" value="GAP19219.1"/>
    <property type="molecule type" value="Genomic_DNA"/>
</dbReference>
<sequence>MDLNIVLKGLMIGFSIAAPVGPIGVLCIRRTLAEGRWVGLFTGLGAATADALYGCAAAFGLSVVTQLLVGAQGWLRLVGGGFLVYLGVRTFLARPATQAAVVKKAGAGLAGAYFSTVALTLTNPMTILSFAAVFAGLGAGDWQGPGGAALLVGAVFCGSAAWWLLLSGGVSLIRERFQGGWMVWVNRVSGTVLCAFGLWQLLALVRVG</sequence>
<dbReference type="OrthoDB" id="5638726at2"/>
<gene>
    <name evidence="8" type="ORF">ADN01_03830</name>
    <name evidence="7" type="ORF">LSAC_03119</name>
</gene>
<dbReference type="PANTHER" id="PTHR30086:SF20">
    <property type="entry name" value="ARGININE EXPORTER PROTEIN ARGO-RELATED"/>
    <property type="match status" value="1"/>
</dbReference>
<dbReference type="AlphaFoldDB" id="A0A0M8JPW4"/>
<accession>A0A0M8JPW4</accession>
<keyword evidence="3 6" id="KW-0812">Transmembrane</keyword>
<keyword evidence="2" id="KW-1003">Cell membrane</keyword>
<feature type="transmembrane region" description="Helical" evidence="6">
    <location>
        <begin position="149"/>
        <end position="172"/>
    </location>
</feature>
<feature type="transmembrane region" description="Helical" evidence="6">
    <location>
        <begin position="184"/>
        <end position="205"/>
    </location>
</feature>
<feature type="transmembrane region" description="Helical" evidence="6">
    <location>
        <begin position="6"/>
        <end position="28"/>
    </location>
</feature>
<dbReference type="PANTHER" id="PTHR30086">
    <property type="entry name" value="ARGININE EXPORTER PROTEIN ARGO"/>
    <property type="match status" value="1"/>
</dbReference>
<comment type="subcellular location">
    <subcellularLocation>
        <location evidence="1">Cell membrane</location>
        <topology evidence="1">Multi-pass membrane protein</topology>
    </subcellularLocation>
</comment>
<dbReference type="STRING" id="229921.ADN01_03830"/>
<evidence type="ECO:0000313" key="9">
    <source>
        <dbReference type="Proteomes" id="UP000050501"/>
    </source>
</evidence>
<feature type="transmembrane region" description="Helical" evidence="6">
    <location>
        <begin position="40"/>
        <end position="61"/>
    </location>
</feature>
<evidence type="ECO:0000256" key="3">
    <source>
        <dbReference type="ARBA" id="ARBA00022692"/>
    </source>
</evidence>
<reference evidence="8 9" key="2">
    <citation type="submission" date="2015-07" db="EMBL/GenBank/DDBJ databases">
        <title>Genome sequence of Levilinea saccharolytica DSM 16555.</title>
        <authorList>
            <person name="Hemp J."/>
            <person name="Ward L.M."/>
            <person name="Pace L.A."/>
            <person name="Fischer W.W."/>
        </authorList>
    </citation>
    <scope>NUCLEOTIDE SEQUENCE [LARGE SCALE GENOMIC DNA]</scope>
    <source>
        <strain evidence="8 9">KIBI-1</strain>
    </source>
</reference>
<keyword evidence="9" id="KW-1185">Reference proteome</keyword>
<name>A0A0M8JPW4_9CHLR</name>
<dbReference type="Pfam" id="PF01810">
    <property type="entry name" value="LysE"/>
    <property type="match status" value="1"/>
</dbReference>
<protein>
    <submittedName>
        <fullName evidence="8">Lysine transporter LysE</fullName>
    </submittedName>
    <submittedName>
        <fullName evidence="7">Putative threonine efflux protein</fullName>
    </submittedName>
</protein>